<sequence length="55" mass="6392">MGKLQAFGSTIGRTLDHCFVWQVIMVLEICGSGRVRLWWMHQITDHGFYLLLGLR</sequence>
<protein>
    <submittedName>
        <fullName evidence="1">(rape) hypothetical protein</fullName>
    </submittedName>
</protein>
<dbReference type="EMBL" id="HG994372">
    <property type="protein sequence ID" value="CAF2106877.1"/>
    <property type="molecule type" value="Genomic_DNA"/>
</dbReference>
<dbReference type="AlphaFoldDB" id="A0A816UDM2"/>
<organism evidence="1">
    <name type="scientific">Brassica napus</name>
    <name type="common">Rape</name>
    <dbReference type="NCBI Taxonomy" id="3708"/>
    <lineage>
        <taxon>Eukaryota</taxon>
        <taxon>Viridiplantae</taxon>
        <taxon>Streptophyta</taxon>
        <taxon>Embryophyta</taxon>
        <taxon>Tracheophyta</taxon>
        <taxon>Spermatophyta</taxon>
        <taxon>Magnoliopsida</taxon>
        <taxon>eudicotyledons</taxon>
        <taxon>Gunneridae</taxon>
        <taxon>Pentapetalae</taxon>
        <taxon>rosids</taxon>
        <taxon>malvids</taxon>
        <taxon>Brassicales</taxon>
        <taxon>Brassicaceae</taxon>
        <taxon>Brassiceae</taxon>
        <taxon>Brassica</taxon>
    </lineage>
</organism>
<evidence type="ECO:0000313" key="1">
    <source>
        <dbReference type="EMBL" id="CAF2106877.1"/>
    </source>
</evidence>
<reference evidence="1" key="1">
    <citation type="submission" date="2021-01" db="EMBL/GenBank/DDBJ databases">
        <authorList>
            <consortium name="Genoscope - CEA"/>
            <person name="William W."/>
        </authorList>
    </citation>
    <scope>NUCLEOTIDE SEQUENCE</scope>
</reference>
<gene>
    <name evidence="1" type="ORF">DARMORV10_C08P08290.1</name>
</gene>
<dbReference type="Proteomes" id="UP001295469">
    <property type="component" value="Chromosome C08"/>
</dbReference>
<name>A0A816UDM2_BRANA</name>
<accession>A0A816UDM2</accession>
<proteinExistence type="predicted"/>